<feature type="transmembrane region" description="Helical" evidence="2">
    <location>
        <begin position="335"/>
        <end position="355"/>
    </location>
</feature>
<sequence>MPTLKSTRRATAGVLALLSVLAIVATLGNDEQGASYVPSVAASIREPALLFGSAGLGGLMLLRSAGTFLPRPWRVYVDRLEFSFTTMLWILWTSATMSFSAATISSTVCSIDNSNSSTPPPCTTVTFDMFLLHSLSLASFAYLVIVLSTALSPGYFASHSTSLDGLDAMGGEGVGGEEGSVFVMWDLALGDSPKGLRAELPGQTSRPSGYETAYGTAGPSAAGGGSTVEVEPTGIAGKADRFASGRVGLYVPLLVASLGVIASLSVVTLKGSFISLTAISVLALAFATMVFTLSLYDFFARSSHAAYADIRSLFLHRRDRSIASSIVTSNRKRRAIELGSILLLFVLWPVAATLFTLNPTATSKPCTASNAASVPSFMTLMLNTTGEDKDDDATDLLKNWLSTCNLSLLILSLSWTSAWLALARAVNLIFPMPTASDKPSIAVPALGHPRALLAGRGEGQPLLAGNAARSGEAGGREDVQRPQVKYGRLVAGEAFELGDDED</sequence>
<evidence type="ECO:0000256" key="1">
    <source>
        <dbReference type="SAM" id="MobiDB-lite"/>
    </source>
</evidence>
<evidence type="ECO:0000256" key="2">
    <source>
        <dbReference type="SAM" id="Phobius"/>
    </source>
</evidence>
<gene>
    <name evidence="3" type="ORF">MKK02DRAFT_33427</name>
</gene>
<evidence type="ECO:0000313" key="3">
    <source>
        <dbReference type="EMBL" id="KAI9636173.1"/>
    </source>
</evidence>
<feature type="transmembrane region" description="Helical" evidence="2">
    <location>
        <begin position="247"/>
        <end position="267"/>
    </location>
</feature>
<feature type="transmembrane region" description="Helical" evidence="2">
    <location>
        <begin position="50"/>
        <end position="70"/>
    </location>
</feature>
<dbReference type="Proteomes" id="UP001164286">
    <property type="component" value="Unassembled WGS sequence"/>
</dbReference>
<keyword evidence="4" id="KW-1185">Reference proteome</keyword>
<dbReference type="RefSeq" id="XP_052945950.1">
    <property type="nucleotide sequence ID" value="XM_053088714.1"/>
</dbReference>
<feature type="transmembrane region" description="Helical" evidence="2">
    <location>
        <begin position="130"/>
        <end position="151"/>
    </location>
</feature>
<accession>A0AA38H8E7</accession>
<keyword evidence="2" id="KW-0812">Transmembrane</keyword>
<comment type="caution">
    <text evidence="3">The sequence shown here is derived from an EMBL/GenBank/DDBJ whole genome shotgun (WGS) entry which is preliminary data.</text>
</comment>
<dbReference type="GeneID" id="77727919"/>
<feature type="transmembrane region" description="Helical" evidence="2">
    <location>
        <begin position="273"/>
        <end position="296"/>
    </location>
</feature>
<keyword evidence="2" id="KW-0472">Membrane</keyword>
<organism evidence="3 4">
    <name type="scientific">Dioszegia hungarica</name>
    <dbReference type="NCBI Taxonomy" id="4972"/>
    <lineage>
        <taxon>Eukaryota</taxon>
        <taxon>Fungi</taxon>
        <taxon>Dikarya</taxon>
        <taxon>Basidiomycota</taxon>
        <taxon>Agaricomycotina</taxon>
        <taxon>Tremellomycetes</taxon>
        <taxon>Tremellales</taxon>
        <taxon>Bulleribasidiaceae</taxon>
        <taxon>Dioszegia</taxon>
    </lineage>
</organism>
<feature type="transmembrane region" description="Helical" evidence="2">
    <location>
        <begin position="82"/>
        <end position="104"/>
    </location>
</feature>
<dbReference type="EMBL" id="JAKWFO010000005">
    <property type="protein sequence ID" value="KAI9636173.1"/>
    <property type="molecule type" value="Genomic_DNA"/>
</dbReference>
<feature type="transmembrane region" description="Helical" evidence="2">
    <location>
        <begin position="400"/>
        <end position="422"/>
    </location>
</feature>
<reference evidence="3" key="1">
    <citation type="journal article" date="2022" name="G3 (Bethesda)">
        <title>High quality genome of the basidiomycete yeast Dioszegia hungarica PDD-24b-2 isolated from cloud water.</title>
        <authorList>
            <person name="Jarrige D."/>
            <person name="Haridas S."/>
            <person name="Bleykasten-Grosshans C."/>
            <person name="Joly M."/>
            <person name="Nadalig T."/>
            <person name="Sancelme M."/>
            <person name="Vuilleumier S."/>
            <person name="Grigoriev I.V."/>
            <person name="Amato P."/>
            <person name="Bringel F."/>
        </authorList>
    </citation>
    <scope>NUCLEOTIDE SEQUENCE</scope>
    <source>
        <strain evidence="3">PDD-24b-2</strain>
    </source>
</reference>
<protein>
    <submittedName>
        <fullName evidence="3">Uncharacterized protein</fullName>
    </submittedName>
</protein>
<name>A0AA38H8E7_9TREE</name>
<dbReference type="AlphaFoldDB" id="A0AA38H8E7"/>
<proteinExistence type="predicted"/>
<feature type="region of interest" description="Disordered" evidence="1">
    <location>
        <begin position="463"/>
        <end position="482"/>
    </location>
</feature>
<keyword evidence="2" id="KW-1133">Transmembrane helix</keyword>
<evidence type="ECO:0000313" key="4">
    <source>
        <dbReference type="Proteomes" id="UP001164286"/>
    </source>
</evidence>